<sequence length="429" mass="47578">MKALSNMHDTPFISRRQLLAAAAAGGTAGLACASEPAPLTVAAFPLVDVIARDVLKGWSQRHPGVRTQVISRQYDDHHTAMTTALSTSGHLPDVIALETSYLGRFSLGSGLEDLSAEPFGAERFKDRFVPFAIETARNREGRIVAMPTDVGPGSLFYRVDLLAQAGLKEADLTRSWEDYVAAGAQLKARAGAYLIGDVRLLKDIIVRAGTPPGESQFFDREGRPQVTSPRFVRAFELARQVRRQGLDARVEVWFNDWAEMLKRGRLATEMSGGWMAGQMANWVAPGTAGKWRVAQLPEGTYCSYGGTYYAIPRRSAPERKALAWQLIQELTLDRQRQLEAFRSQDAFPALLAAQDDPFFDQPVPFLGGQRARLLWRDAARRIPVVRMHKQHKFADEVVNAELDNVLEYGKPIEQALADAQALLVHRANR</sequence>
<proteinExistence type="inferred from homology"/>
<evidence type="ECO:0000256" key="2">
    <source>
        <dbReference type="ARBA" id="ARBA00008520"/>
    </source>
</evidence>
<dbReference type="Proteomes" id="UP001201463">
    <property type="component" value="Unassembled WGS sequence"/>
</dbReference>
<dbReference type="EMBL" id="JAJTWT010000004">
    <property type="protein sequence ID" value="MCE4538000.1"/>
    <property type="molecule type" value="Genomic_DNA"/>
</dbReference>
<dbReference type="PANTHER" id="PTHR43649:SF32">
    <property type="entry name" value="SUGAR BINDING SECRETED PROTEIN"/>
    <property type="match status" value="1"/>
</dbReference>
<dbReference type="InterPro" id="IPR006059">
    <property type="entry name" value="SBP"/>
</dbReference>
<evidence type="ECO:0000313" key="4">
    <source>
        <dbReference type="EMBL" id="MCE4538000.1"/>
    </source>
</evidence>
<dbReference type="RefSeq" id="WP_233392364.1">
    <property type="nucleotide sequence ID" value="NZ_JAJTWT010000004.1"/>
</dbReference>
<dbReference type="PROSITE" id="PS51257">
    <property type="entry name" value="PROKAR_LIPOPROTEIN"/>
    <property type="match status" value="1"/>
</dbReference>
<dbReference type="PANTHER" id="PTHR43649">
    <property type="entry name" value="ARABINOSE-BINDING PROTEIN-RELATED"/>
    <property type="match status" value="1"/>
</dbReference>
<feature type="signal peptide" evidence="3">
    <location>
        <begin position="1"/>
        <end position="33"/>
    </location>
</feature>
<name>A0ABS8XFH0_9BURK</name>
<comment type="similarity">
    <text evidence="2">Belongs to the bacterial solute-binding protein 1 family.</text>
</comment>
<comment type="caution">
    <text evidence="4">The sequence shown here is derived from an EMBL/GenBank/DDBJ whole genome shotgun (WGS) entry which is preliminary data.</text>
</comment>
<dbReference type="InterPro" id="IPR050490">
    <property type="entry name" value="Bact_solute-bd_prot1"/>
</dbReference>
<comment type="subcellular location">
    <subcellularLocation>
        <location evidence="1">Periplasm</location>
    </subcellularLocation>
</comment>
<organism evidence="4 5">
    <name type="scientific">Pelomonas caseinilytica</name>
    <dbReference type="NCBI Taxonomy" id="2906763"/>
    <lineage>
        <taxon>Bacteria</taxon>
        <taxon>Pseudomonadati</taxon>
        <taxon>Pseudomonadota</taxon>
        <taxon>Betaproteobacteria</taxon>
        <taxon>Burkholderiales</taxon>
        <taxon>Sphaerotilaceae</taxon>
        <taxon>Roseateles</taxon>
    </lineage>
</organism>
<dbReference type="SUPFAM" id="SSF53850">
    <property type="entry name" value="Periplasmic binding protein-like II"/>
    <property type="match status" value="1"/>
</dbReference>
<evidence type="ECO:0000256" key="3">
    <source>
        <dbReference type="SAM" id="SignalP"/>
    </source>
</evidence>
<keyword evidence="5" id="KW-1185">Reference proteome</keyword>
<dbReference type="Gene3D" id="3.40.190.10">
    <property type="entry name" value="Periplasmic binding protein-like II"/>
    <property type="match status" value="1"/>
</dbReference>
<evidence type="ECO:0000256" key="1">
    <source>
        <dbReference type="ARBA" id="ARBA00004418"/>
    </source>
</evidence>
<protein>
    <submittedName>
        <fullName evidence="4">Extracellular solute-binding protein</fullName>
    </submittedName>
</protein>
<dbReference type="PROSITE" id="PS51318">
    <property type="entry name" value="TAT"/>
    <property type="match status" value="1"/>
</dbReference>
<reference evidence="4 5" key="1">
    <citation type="submission" date="2021-12" db="EMBL/GenBank/DDBJ databases">
        <title>Genome seq of p7.</title>
        <authorList>
            <person name="Seo T."/>
        </authorList>
    </citation>
    <scope>NUCLEOTIDE SEQUENCE [LARGE SCALE GENOMIC DNA]</scope>
    <source>
        <strain evidence="4 5">P7</strain>
    </source>
</reference>
<keyword evidence="3" id="KW-0732">Signal</keyword>
<dbReference type="Pfam" id="PF01547">
    <property type="entry name" value="SBP_bac_1"/>
    <property type="match status" value="1"/>
</dbReference>
<evidence type="ECO:0000313" key="5">
    <source>
        <dbReference type="Proteomes" id="UP001201463"/>
    </source>
</evidence>
<dbReference type="InterPro" id="IPR006311">
    <property type="entry name" value="TAT_signal"/>
</dbReference>
<gene>
    <name evidence="4" type="ORF">LXT12_12145</name>
</gene>
<feature type="chain" id="PRO_5046701689" evidence="3">
    <location>
        <begin position="34"/>
        <end position="429"/>
    </location>
</feature>
<accession>A0ABS8XFH0</accession>